<gene>
    <name evidence="1" type="ORF">M9H77_02015</name>
</gene>
<sequence>MDPAESTIFSNCIGSSLYIPAPFEREGILSYLPGHAYVNRLYMQEQQGVVTRAKAKQLKSCKDQIVQEKFQGLNFDIENSPWYMVGSPFAQAEKLPPIFGNVLTSALEYSKSFKVDHQNSFILMSTQAQAPTPFGEESSNSQHDDPLRFIMQELQSLRDEMRDIRRDVTNLSNQQREVSPLGSLNATTPTSNGPFNCSRTTEFQQPPHFDEELIHLLTVVEEAVMEEEACLDTLKKFQDHKLGMESYYMMIMNMFHLLPTVEETKVTKPWTE</sequence>
<reference evidence="2" key="1">
    <citation type="journal article" date="2023" name="Nat. Plants">
        <title>Single-cell RNA sequencing provides a high-resolution roadmap for understanding the multicellular compartmentation of specialized metabolism.</title>
        <authorList>
            <person name="Sun S."/>
            <person name="Shen X."/>
            <person name="Li Y."/>
            <person name="Li Y."/>
            <person name="Wang S."/>
            <person name="Li R."/>
            <person name="Zhang H."/>
            <person name="Shen G."/>
            <person name="Guo B."/>
            <person name="Wei J."/>
            <person name="Xu J."/>
            <person name="St-Pierre B."/>
            <person name="Chen S."/>
            <person name="Sun C."/>
        </authorList>
    </citation>
    <scope>NUCLEOTIDE SEQUENCE [LARGE SCALE GENOMIC DNA]</scope>
</reference>
<keyword evidence="2" id="KW-1185">Reference proteome</keyword>
<dbReference type="Proteomes" id="UP001060085">
    <property type="component" value="Linkage Group LG01"/>
</dbReference>
<name>A0ACC0C7P1_CATRO</name>
<evidence type="ECO:0000313" key="2">
    <source>
        <dbReference type="Proteomes" id="UP001060085"/>
    </source>
</evidence>
<evidence type="ECO:0000313" key="1">
    <source>
        <dbReference type="EMBL" id="KAI5680788.1"/>
    </source>
</evidence>
<comment type="caution">
    <text evidence="1">The sequence shown here is derived from an EMBL/GenBank/DDBJ whole genome shotgun (WGS) entry which is preliminary data.</text>
</comment>
<accession>A0ACC0C7P1</accession>
<dbReference type="EMBL" id="CM044701">
    <property type="protein sequence ID" value="KAI5680788.1"/>
    <property type="molecule type" value="Genomic_DNA"/>
</dbReference>
<organism evidence="1 2">
    <name type="scientific">Catharanthus roseus</name>
    <name type="common">Madagascar periwinkle</name>
    <name type="synonym">Vinca rosea</name>
    <dbReference type="NCBI Taxonomy" id="4058"/>
    <lineage>
        <taxon>Eukaryota</taxon>
        <taxon>Viridiplantae</taxon>
        <taxon>Streptophyta</taxon>
        <taxon>Embryophyta</taxon>
        <taxon>Tracheophyta</taxon>
        <taxon>Spermatophyta</taxon>
        <taxon>Magnoliopsida</taxon>
        <taxon>eudicotyledons</taxon>
        <taxon>Gunneridae</taxon>
        <taxon>Pentapetalae</taxon>
        <taxon>asterids</taxon>
        <taxon>lamiids</taxon>
        <taxon>Gentianales</taxon>
        <taxon>Apocynaceae</taxon>
        <taxon>Rauvolfioideae</taxon>
        <taxon>Vinceae</taxon>
        <taxon>Catharanthinae</taxon>
        <taxon>Catharanthus</taxon>
    </lineage>
</organism>
<proteinExistence type="predicted"/>
<protein>
    <submittedName>
        <fullName evidence="1">Uncharacterized protein</fullName>
    </submittedName>
</protein>